<name>A0A386KAP5_9CAUD</name>
<reference evidence="1 2" key="1">
    <citation type="submission" date="2018-08" db="EMBL/GenBank/DDBJ databases">
        <authorList>
            <person name="Hellinger R.D."/>
            <person name="Sparks H.E."/>
            <person name="Pedulla M.L."/>
            <person name="Garlena R.A."/>
            <person name="Russell D.A."/>
            <person name="Pope W.H."/>
            <person name="Jacobs-Sera D."/>
            <person name="Hatfull G.F."/>
        </authorList>
    </citation>
    <scope>NUCLEOTIDE SEQUENCE [LARGE SCALE GENOMIC DNA]</scope>
</reference>
<accession>A0A386KAP5</accession>
<evidence type="ECO:0000313" key="1">
    <source>
        <dbReference type="EMBL" id="AYD82295.1"/>
    </source>
</evidence>
<organism evidence="1 2">
    <name type="scientific">Mycobacterium phage Wamburgrxpress</name>
    <dbReference type="NCBI Taxonomy" id="2315617"/>
    <lineage>
        <taxon>Viruses</taxon>
        <taxon>Duplodnaviria</taxon>
        <taxon>Heunggongvirae</taxon>
        <taxon>Uroviricota</taxon>
        <taxon>Caudoviricetes</taxon>
        <taxon>Vilmaviridae</taxon>
        <taxon>Lclasvirinae</taxon>
        <taxon>Bronvirus</taxon>
        <taxon>Bronvirus joedirt</taxon>
        <taxon>Mycobacterium virus JoeDirt</taxon>
    </lineage>
</organism>
<gene>
    <name evidence="1" type="primary">131</name>
    <name evidence="1" type="ORF">SEA_WAMBURGRXPRESS_132</name>
</gene>
<proteinExistence type="predicted"/>
<sequence>MVRTKIYPVYSLTQIRGTPRIQIAGQSVVSVCRLVAYGACQERGQGLTGACA</sequence>
<evidence type="ECO:0000313" key="2">
    <source>
        <dbReference type="Proteomes" id="UP000267267"/>
    </source>
</evidence>
<protein>
    <submittedName>
        <fullName evidence="1">Uncharacterized protein</fullName>
    </submittedName>
</protein>
<dbReference type="EMBL" id="MH744425">
    <property type="protein sequence ID" value="AYD82295.1"/>
    <property type="molecule type" value="Genomic_DNA"/>
</dbReference>
<dbReference type="Proteomes" id="UP000267267">
    <property type="component" value="Segment"/>
</dbReference>